<comment type="caution">
    <text evidence="1">The sequence shown here is derived from an EMBL/GenBank/DDBJ whole genome shotgun (WGS) entry which is preliminary data.</text>
</comment>
<evidence type="ECO:0000313" key="1">
    <source>
        <dbReference type="EMBL" id="RML25112.1"/>
    </source>
</evidence>
<dbReference type="Proteomes" id="UP000267978">
    <property type="component" value="Unassembled WGS sequence"/>
</dbReference>
<accession>A0AB74A474</accession>
<organism evidence="1 2">
    <name type="scientific">Pseudomonas syringae pv. lapsa</name>
    <dbReference type="NCBI Taxonomy" id="199201"/>
    <lineage>
        <taxon>Bacteria</taxon>
        <taxon>Pseudomonadati</taxon>
        <taxon>Pseudomonadota</taxon>
        <taxon>Gammaproteobacteria</taxon>
        <taxon>Pseudomonadales</taxon>
        <taxon>Pseudomonadaceae</taxon>
        <taxon>Pseudomonas</taxon>
        <taxon>Pseudomonas syringae</taxon>
    </lineage>
</organism>
<reference evidence="1 2" key="1">
    <citation type="submission" date="2018-08" db="EMBL/GenBank/DDBJ databases">
        <title>Recombination of ecologically and evolutionarily significant loci maintains genetic cohesion in the Pseudomonas syringae species complex.</title>
        <authorList>
            <person name="Dillon M."/>
            <person name="Thakur S."/>
            <person name="Almeida R.N.D."/>
            <person name="Weir B.S."/>
            <person name="Guttman D.S."/>
        </authorList>
    </citation>
    <scope>NUCLEOTIDE SEQUENCE [LARGE SCALE GENOMIC DNA]</scope>
    <source>
        <strain evidence="1 2">ICMP 3946</strain>
    </source>
</reference>
<protein>
    <submittedName>
        <fullName evidence="1">Uncharacterized protein</fullName>
    </submittedName>
</protein>
<name>A0AB74A474_PSESX</name>
<proteinExistence type="predicted"/>
<dbReference type="EMBL" id="RBNO01000070">
    <property type="protein sequence ID" value="RML25112.1"/>
    <property type="molecule type" value="Genomic_DNA"/>
</dbReference>
<sequence length="38" mass="4356">MESGIQVSILWLVTRLPNDVLQQPIMIKYLEPFLDALA</sequence>
<gene>
    <name evidence="1" type="ORF">ALQ98_101542</name>
</gene>
<dbReference type="AlphaFoldDB" id="A0AB74A474"/>
<evidence type="ECO:0000313" key="2">
    <source>
        <dbReference type="Proteomes" id="UP000267978"/>
    </source>
</evidence>